<evidence type="ECO:0000313" key="2">
    <source>
        <dbReference type="Proteomes" id="UP001156903"/>
    </source>
</evidence>
<sequence length="148" mass="15793">MPHLVILYTPNLDQPLDQGGADMRGLCRALADAMLAVRDEQDQQVFPTGGTRVLAYPAAHCAVSDGGAAGEAAGMGGDYAFVYLNLRMGRGRSAAVHQRVGAALHAVVKTRFAEQLARRPIGITVQVDEGHEVFDAKTSSLHPLFPKK</sequence>
<dbReference type="GO" id="GO:0016853">
    <property type="term" value="F:isomerase activity"/>
    <property type="evidence" value="ECO:0007669"/>
    <property type="project" value="UniProtKB-KW"/>
</dbReference>
<proteinExistence type="predicted"/>
<dbReference type="PANTHER" id="PTHR37950:SF1">
    <property type="entry name" value="4-HYDROXYPHENYLACETATE CATABOLISM PROTEIN"/>
    <property type="match status" value="1"/>
</dbReference>
<reference evidence="2" key="1">
    <citation type="journal article" date="2019" name="Int. J. Syst. Evol. Microbiol.">
        <title>The Global Catalogue of Microorganisms (GCM) 10K type strain sequencing project: providing services to taxonomists for standard genome sequencing and annotation.</title>
        <authorList>
            <consortium name="The Broad Institute Genomics Platform"/>
            <consortium name="The Broad Institute Genome Sequencing Center for Infectious Disease"/>
            <person name="Wu L."/>
            <person name="Ma J."/>
        </authorList>
    </citation>
    <scope>NUCLEOTIDE SEQUENCE [LARGE SCALE GENOMIC DNA]</scope>
    <source>
        <strain evidence="2">NBRC 109341</strain>
    </source>
</reference>
<dbReference type="Proteomes" id="UP001156903">
    <property type="component" value="Unassembled WGS sequence"/>
</dbReference>
<dbReference type="PANTHER" id="PTHR37950">
    <property type="entry name" value="4-HYDROXYPHENYLACETATE CATABOLISM PROTEIN"/>
    <property type="match status" value="1"/>
</dbReference>
<name>A0ABQ6C8F6_9BURK</name>
<keyword evidence="1" id="KW-0413">Isomerase</keyword>
<dbReference type="SUPFAM" id="SSF55331">
    <property type="entry name" value="Tautomerase/MIF"/>
    <property type="match status" value="1"/>
</dbReference>
<dbReference type="EMBL" id="BSPB01000057">
    <property type="protein sequence ID" value="GLS16434.1"/>
    <property type="molecule type" value="Genomic_DNA"/>
</dbReference>
<keyword evidence="2" id="KW-1185">Reference proteome</keyword>
<dbReference type="CDD" id="cd00580">
    <property type="entry name" value="CHMI"/>
    <property type="match status" value="1"/>
</dbReference>
<organism evidence="1 2">
    <name type="scientific">Hydrogenophaga electricum</name>
    <dbReference type="NCBI Taxonomy" id="1230953"/>
    <lineage>
        <taxon>Bacteria</taxon>
        <taxon>Pseudomonadati</taxon>
        <taxon>Pseudomonadota</taxon>
        <taxon>Betaproteobacteria</taxon>
        <taxon>Burkholderiales</taxon>
        <taxon>Comamonadaceae</taxon>
        <taxon>Hydrogenophaga</taxon>
    </lineage>
</organism>
<accession>A0ABQ6C8F6</accession>
<comment type="caution">
    <text evidence="1">The sequence shown here is derived from an EMBL/GenBank/DDBJ whole genome shotgun (WGS) entry which is preliminary data.</text>
</comment>
<evidence type="ECO:0000313" key="1">
    <source>
        <dbReference type="EMBL" id="GLS16434.1"/>
    </source>
</evidence>
<dbReference type="RefSeq" id="WP_284309184.1">
    <property type="nucleotide sequence ID" value="NZ_BSPB01000057.1"/>
</dbReference>
<dbReference type="Gene3D" id="3.30.429.10">
    <property type="entry name" value="Macrophage Migration Inhibitory Factor"/>
    <property type="match status" value="1"/>
</dbReference>
<dbReference type="Pfam" id="PF02962">
    <property type="entry name" value="CHMI"/>
    <property type="match status" value="1"/>
</dbReference>
<dbReference type="InterPro" id="IPR014347">
    <property type="entry name" value="Tautomerase/MIF_sf"/>
</dbReference>
<dbReference type="InterPro" id="IPR004220">
    <property type="entry name" value="5-COMe_2-OHmuconate_Isoase"/>
</dbReference>
<protein>
    <submittedName>
        <fullName evidence="1">5-carboxymethyl-2-hydroxymuconate isomerase</fullName>
    </submittedName>
</protein>
<gene>
    <name evidence="1" type="primary">hpaF</name>
    <name evidence="1" type="ORF">GCM10007935_38740</name>
</gene>